<proteinExistence type="predicted"/>
<gene>
    <name evidence="2" type="ORF">RN001_007804</name>
</gene>
<dbReference type="AlphaFoldDB" id="A0AAN7SP08"/>
<dbReference type="Proteomes" id="UP001353858">
    <property type="component" value="Unassembled WGS sequence"/>
</dbReference>
<comment type="caution">
    <text evidence="2">The sequence shown here is derived from an EMBL/GenBank/DDBJ whole genome shotgun (WGS) entry which is preliminary data.</text>
</comment>
<protein>
    <recommendedName>
        <fullName evidence="4">BESS domain-containing protein</fullName>
    </recommendedName>
</protein>
<name>A0AAN7SP08_9COLE</name>
<feature type="region of interest" description="Disordered" evidence="1">
    <location>
        <begin position="70"/>
        <end position="101"/>
    </location>
</feature>
<sequence length="193" mass="22063">MSEIERFFTLNTKQYGISLISIDVAFQKCHKYTRFRGNVKSDSNIRFNESQTGQDAIILPDGSITVEASTSDAVTPSDHSVTSEQGPETQEYFDSPITSPAYSETNKNIQRLRIKRNETRKRKRENIDTLIATCTTIMGYMNNLLQEEEQHLNKGDYHFLMSLLESMSTLPDNVKLKANFLVQIANEIENQQN</sequence>
<accession>A0AAN7SP08</accession>
<evidence type="ECO:0008006" key="4">
    <source>
        <dbReference type="Google" id="ProtNLM"/>
    </source>
</evidence>
<dbReference type="EMBL" id="JARPUR010000003">
    <property type="protein sequence ID" value="KAK4879658.1"/>
    <property type="molecule type" value="Genomic_DNA"/>
</dbReference>
<feature type="compositionally biased region" description="Polar residues" evidence="1">
    <location>
        <begin position="70"/>
        <end position="88"/>
    </location>
</feature>
<evidence type="ECO:0000256" key="1">
    <source>
        <dbReference type="SAM" id="MobiDB-lite"/>
    </source>
</evidence>
<keyword evidence="3" id="KW-1185">Reference proteome</keyword>
<evidence type="ECO:0000313" key="3">
    <source>
        <dbReference type="Proteomes" id="UP001353858"/>
    </source>
</evidence>
<reference evidence="3" key="1">
    <citation type="submission" date="2023-01" db="EMBL/GenBank/DDBJ databases">
        <title>Key to firefly adult light organ development and bioluminescence: homeobox transcription factors regulate luciferase expression and transportation to peroxisome.</title>
        <authorList>
            <person name="Fu X."/>
        </authorList>
    </citation>
    <scope>NUCLEOTIDE SEQUENCE [LARGE SCALE GENOMIC DNA]</scope>
</reference>
<evidence type="ECO:0000313" key="2">
    <source>
        <dbReference type="EMBL" id="KAK4879658.1"/>
    </source>
</evidence>
<organism evidence="2 3">
    <name type="scientific">Aquatica leii</name>
    <dbReference type="NCBI Taxonomy" id="1421715"/>
    <lineage>
        <taxon>Eukaryota</taxon>
        <taxon>Metazoa</taxon>
        <taxon>Ecdysozoa</taxon>
        <taxon>Arthropoda</taxon>
        <taxon>Hexapoda</taxon>
        <taxon>Insecta</taxon>
        <taxon>Pterygota</taxon>
        <taxon>Neoptera</taxon>
        <taxon>Endopterygota</taxon>
        <taxon>Coleoptera</taxon>
        <taxon>Polyphaga</taxon>
        <taxon>Elateriformia</taxon>
        <taxon>Elateroidea</taxon>
        <taxon>Lampyridae</taxon>
        <taxon>Luciolinae</taxon>
        <taxon>Aquatica</taxon>
    </lineage>
</organism>